<sequence>MTEEIPLDIDGYASEYTGRTAITRLLAVSKYDSVAGSRLRALLLAIRQVKAVTLDYELYGTLLEELRPYRTQNVGEAETGTLPRTLNDIDVLEGMADLEAEVAGRIDEAWLATTAQQVKKQDDKLEAEMRNYSVNLIKESIRLTHHAQATHARAHGDMEAALKSYAQTKDFNSSARHDLESSLGTIEVSLDIGAFAHTLPAVARAEYAINRLITNSTSMAAGGVQISSSRDHPAIIMTGAQQRENERITGEMKEMSAITDTKLRVARGIVKVGQGSSQWASAAREFGGISGKLEDWEGTVVASGDIAVYATLTSLATCNRSTIKTLLLDNIQMRYFMDYGSAAYTRELVDCYMHARYQRLLEILRERKPRHLIDPFLRPVIAALEDHILQNALVQYFQPYNSASFSRMLASFGQEDENSRNDLAGKLAMLIKTGRLQARLDLVEMAMHATKPDPRQSLYTEALATGQKVQSASRKAMLHMQLVESGLSLDGNKGQAKKKPGKKRGGQQN</sequence>
<dbReference type="Gene3D" id="1.25.40.570">
    <property type="match status" value="1"/>
</dbReference>
<dbReference type="OrthoDB" id="422427at2759"/>
<name>A0A8K0JL51_9TREE</name>
<comment type="similarity">
    <text evidence="3">Belongs to the CSN1 family.</text>
</comment>
<gene>
    <name evidence="9" type="ORF">FFLO_06125</name>
</gene>
<evidence type="ECO:0000256" key="1">
    <source>
        <dbReference type="ARBA" id="ARBA00004123"/>
    </source>
</evidence>
<dbReference type="AlphaFoldDB" id="A0A8K0JL51"/>
<dbReference type="Pfam" id="PF01399">
    <property type="entry name" value="PCI"/>
    <property type="match status" value="1"/>
</dbReference>
<dbReference type="InterPro" id="IPR000717">
    <property type="entry name" value="PCI_dom"/>
</dbReference>
<evidence type="ECO:0000256" key="2">
    <source>
        <dbReference type="ARBA" id="ARBA00004496"/>
    </source>
</evidence>
<organism evidence="9 10">
    <name type="scientific">Filobasidium floriforme</name>
    <dbReference type="NCBI Taxonomy" id="5210"/>
    <lineage>
        <taxon>Eukaryota</taxon>
        <taxon>Fungi</taxon>
        <taxon>Dikarya</taxon>
        <taxon>Basidiomycota</taxon>
        <taxon>Agaricomycotina</taxon>
        <taxon>Tremellomycetes</taxon>
        <taxon>Filobasidiales</taxon>
        <taxon>Filobasidiaceae</taxon>
        <taxon>Filobasidium</taxon>
    </lineage>
</organism>
<dbReference type="GO" id="GO:0005737">
    <property type="term" value="C:cytoplasm"/>
    <property type="evidence" value="ECO:0007669"/>
    <property type="project" value="UniProtKB-SubCell"/>
</dbReference>
<evidence type="ECO:0000259" key="8">
    <source>
        <dbReference type="SMART" id="SM00088"/>
    </source>
</evidence>
<protein>
    <recommendedName>
        <fullName evidence="8">PCI domain-containing protein</fullName>
    </recommendedName>
</protein>
<evidence type="ECO:0000256" key="3">
    <source>
        <dbReference type="ARBA" id="ARBA00008793"/>
    </source>
</evidence>
<proteinExistence type="inferred from homology"/>
<comment type="caution">
    <text evidence="9">The sequence shown here is derived from an EMBL/GenBank/DDBJ whole genome shotgun (WGS) entry which is preliminary data.</text>
</comment>
<dbReference type="InterPro" id="IPR019585">
    <property type="entry name" value="Rpn7/CSN1"/>
</dbReference>
<reference evidence="9" key="1">
    <citation type="submission" date="2020-04" db="EMBL/GenBank/DDBJ databases">
        <title>Analysis of mating type loci in Filobasidium floriforme.</title>
        <authorList>
            <person name="Nowrousian M."/>
        </authorList>
    </citation>
    <scope>NUCLEOTIDE SEQUENCE</scope>
    <source>
        <strain evidence="9">CBS 6242</strain>
    </source>
</reference>
<evidence type="ECO:0000313" key="9">
    <source>
        <dbReference type="EMBL" id="KAG7528471.1"/>
    </source>
</evidence>
<evidence type="ECO:0000256" key="4">
    <source>
        <dbReference type="ARBA" id="ARBA00022490"/>
    </source>
</evidence>
<dbReference type="EMBL" id="JABELV010000181">
    <property type="protein sequence ID" value="KAG7528471.1"/>
    <property type="molecule type" value="Genomic_DNA"/>
</dbReference>
<evidence type="ECO:0000256" key="6">
    <source>
        <dbReference type="ARBA" id="ARBA00023242"/>
    </source>
</evidence>
<dbReference type="GO" id="GO:0008180">
    <property type="term" value="C:COP9 signalosome"/>
    <property type="evidence" value="ECO:0007669"/>
    <property type="project" value="UniProtKB-KW"/>
</dbReference>
<dbReference type="InterPro" id="IPR036390">
    <property type="entry name" value="WH_DNA-bd_sf"/>
</dbReference>
<dbReference type="InterPro" id="IPR045135">
    <property type="entry name" value="Rpn7_N"/>
</dbReference>
<feature type="domain" description="PCI" evidence="8">
    <location>
        <begin position="379"/>
        <end position="466"/>
    </location>
</feature>
<keyword evidence="4" id="KW-0963">Cytoplasm</keyword>
<evidence type="ECO:0000313" key="10">
    <source>
        <dbReference type="Proteomes" id="UP000812966"/>
    </source>
</evidence>
<dbReference type="SMART" id="SM00088">
    <property type="entry name" value="PINT"/>
    <property type="match status" value="1"/>
</dbReference>
<dbReference type="Pfam" id="PF10602">
    <property type="entry name" value="RPN7"/>
    <property type="match status" value="1"/>
</dbReference>
<comment type="subcellular location">
    <subcellularLocation>
        <location evidence="2">Cytoplasm</location>
    </subcellularLocation>
    <subcellularLocation>
        <location evidence="1">Nucleus</location>
    </subcellularLocation>
</comment>
<evidence type="ECO:0000256" key="5">
    <source>
        <dbReference type="ARBA" id="ARBA00022790"/>
    </source>
</evidence>
<dbReference type="SUPFAM" id="SSF46785">
    <property type="entry name" value="Winged helix' DNA-binding domain"/>
    <property type="match status" value="1"/>
</dbReference>
<accession>A0A8K0JL51</accession>
<evidence type="ECO:0000256" key="7">
    <source>
        <dbReference type="SAM" id="MobiDB-lite"/>
    </source>
</evidence>
<keyword evidence="5" id="KW-0736">Signalosome</keyword>
<feature type="region of interest" description="Disordered" evidence="7">
    <location>
        <begin position="485"/>
        <end position="509"/>
    </location>
</feature>
<feature type="compositionally biased region" description="Basic residues" evidence="7">
    <location>
        <begin position="495"/>
        <end position="509"/>
    </location>
</feature>
<dbReference type="Proteomes" id="UP000812966">
    <property type="component" value="Unassembled WGS sequence"/>
</dbReference>
<keyword evidence="10" id="KW-1185">Reference proteome</keyword>
<dbReference type="PANTHER" id="PTHR14145">
    <property type="entry name" value="26S PROTESOME SUBUNIT 6"/>
    <property type="match status" value="1"/>
</dbReference>
<keyword evidence="6" id="KW-0539">Nucleus</keyword>
<dbReference type="PANTHER" id="PTHR14145:SF2">
    <property type="entry name" value="COP9 SIGNALOSOME COMPLEX SUBUNIT 1"/>
    <property type="match status" value="1"/>
</dbReference>